<dbReference type="NCBIfam" id="TIGR00797">
    <property type="entry name" value="matE"/>
    <property type="match status" value="1"/>
</dbReference>
<protein>
    <recommendedName>
        <fullName evidence="4">Probable multidrug resistance protein NorM</fullName>
    </recommendedName>
    <alternativeName>
        <fullName evidence="12">Multidrug-efflux transporter</fullName>
    </alternativeName>
</protein>
<keyword evidence="5" id="KW-0813">Transport</keyword>
<keyword evidence="15" id="KW-1185">Reference proteome</keyword>
<dbReference type="InterPro" id="IPR048279">
    <property type="entry name" value="MdtK-like"/>
</dbReference>
<accession>A0AA96LEE0</accession>
<evidence type="ECO:0000313" key="14">
    <source>
        <dbReference type="EMBL" id="WNQ10097.1"/>
    </source>
</evidence>
<dbReference type="GO" id="GO:0006811">
    <property type="term" value="P:monoatomic ion transport"/>
    <property type="evidence" value="ECO:0007669"/>
    <property type="project" value="UniProtKB-KW"/>
</dbReference>
<comment type="subcellular location">
    <subcellularLocation>
        <location evidence="2">Cell membrane</location>
        <topology evidence="2">Multi-pass membrane protein</topology>
    </subcellularLocation>
</comment>
<feature type="transmembrane region" description="Helical" evidence="13">
    <location>
        <begin position="192"/>
        <end position="213"/>
    </location>
</feature>
<evidence type="ECO:0000256" key="4">
    <source>
        <dbReference type="ARBA" id="ARBA00020268"/>
    </source>
</evidence>
<feature type="transmembrane region" description="Helical" evidence="13">
    <location>
        <begin position="160"/>
        <end position="180"/>
    </location>
</feature>
<sequence>MTRHWGLILRLALPSIISFATITLTGTINLILVGHMGALVIAAVGVSNIIMYNAWALCSGFGLTVNYLVAQNYGAGDMKKGVARTYLALYMCLGLGVLLHLIGWLAPASILRLMGGSPELVETGTDYLEIRFYAMAFATLSFIFHGFFRGVGDTKTPMILSIASNILMVFFTYGLTYGHWGFPELGLPGAAWGIWIGEAVGLLGSAYVFFVRLHKRFATRIRAVIDRAESRLILAESGKLGVQEFAMSLAMFVFTMFVTRLGDEALAANEVALNVMSLGFMPAFAFSATATILVGREVGRGNPLLAKRYQTDTAVLGSLFLLVLGAVEFVFAAQIAGIYTADPAVSELAEKLIRISAFLQLFDGLFNFFAGGMRGLGETSFLVKASFLLSWLVFVPLAYLLTFVWGLDSVGAWISLYTFLTAYGVTVLIRFYRTDWSQVTVKEAG</sequence>
<feature type="transmembrane region" description="Helical" evidence="13">
    <location>
        <begin position="86"/>
        <end position="110"/>
    </location>
</feature>
<dbReference type="RefSeq" id="WP_315603871.1">
    <property type="nucleotide sequence ID" value="NZ_CP130318.1"/>
</dbReference>
<feature type="transmembrane region" description="Helical" evidence="13">
    <location>
        <begin position="240"/>
        <end position="259"/>
    </location>
</feature>
<feature type="transmembrane region" description="Helical" evidence="13">
    <location>
        <begin position="411"/>
        <end position="432"/>
    </location>
</feature>
<dbReference type="GO" id="GO:0005886">
    <property type="term" value="C:plasma membrane"/>
    <property type="evidence" value="ECO:0007669"/>
    <property type="project" value="UniProtKB-SubCell"/>
</dbReference>
<evidence type="ECO:0000256" key="8">
    <source>
        <dbReference type="ARBA" id="ARBA00022692"/>
    </source>
</evidence>
<organism evidence="14 15">
    <name type="scientific">Paenibacillus aurantius</name>
    <dbReference type="NCBI Taxonomy" id="2918900"/>
    <lineage>
        <taxon>Bacteria</taxon>
        <taxon>Bacillati</taxon>
        <taxon>Bacillota</taxon>
        <taxon>Bacilli</taxon>
        <taxon>Bacillales</taxon>
        <taxon>Paenibacillaceae</taxon>
        <taxon>Paenibacillus</taxon>
    </lineage>
</organism>
<evidence type="ECO:0000313" key="15">
    <source>
        <dbReference type="Proteomes" id="UP001305702"/>
    </source>
</evidence>
<feature type="transmembrane region" description="Helical" evidence="13">
    <location>
        <begin position="381"/>
        <end position="405"/>
    </location>
</feature>
<evidence type="ECO:0000256" key="6">
    <source>
        <dbReference type="ARBA" id="ARBA00022449"/>
    </source>
</evidence>
<name>A0AA96LEE0_9BACL</name>
<evidence type="ECO:0000256" key="7">
    <source>
        <dbReference type="ARBA" id="ARBA00022475"/>
    </source>
</evidence>
<dbReference type="AlphaFoldDB" id="A0AA96LEE0"/>
<feature type="transmembrane region" description="Helical" evidence="13">
    <location>
        <begin position="7"/>
        <end position="32"/>
    </location>
</feature>
<dbReference type="GO" id="GO:0015297">
    <property type="term" value="F:antiporter activity"/>
    <property type="evidence" value="ECO:0007669"/>
    <property type="project" value="UniProtKB-KW"/>
</dbReference>
<evidence type="ECO:0000256" key="5">
    <source>
        <dbReference type="ARBA" id="ARBA00022448"/>
    </source>
</evidence>
<evidence type="ECO:0000256" key="9">
    <source>
        <dbReference type="ARBA" id="ARBA00022989"/>
    </source>
</evidence>
<feature type="transmembrane region" description="Helical" evidence="13">
    <location>
        <begin position="315"/>
        <end position="340"/>
    </location>
</feature>
<feature type="transmembrane region" description="Helical" evidence="13">
    <location>
        <begin position="38"/>
        <end position="65"/>
    </location>
</feature>
<dbReference type="PANTHER" id="PTHR43298:SF2">
    <property type="entry name" value="FMN_FAD EXPORTER YEEO-RELATED"/>
    <property type="match status" value="1"/>
</dbReference>
<reference evidence="14 15" key="1">
    <citation type="submission" date="2022-02" db="EMBL/GenBank/DDBJ databases">
        <title>Paenibacillus sp. MBLB1776 Whole Genome Shotgun Sequencing.</title>
        <authorList>
            <person name="Hwang C.Y."/>
            <person name="Cho E.-S."/>
            <person name="Seo M.-J."/>
        </authorList>
    </citation>
    <scope>NUCLEOTIDE SEQUENCE [LARGE SCALE GENOMIC DNA]</scope>
    <source>
        <strain evidence="14 15">MBLB1776</strain>
    </source>
</reference>
<keyword evidence="7" id="KW-1003">Cell membrane</keyword>
<dbReference type="PANTHER" id="PTHR43298">
    <property type="entry name" value="MULTIDRUG RESISTANCE PROTEIN NORM-RELATED"/>
    <property type="match status" value="1"/>
</dbReference>
<evidence type="ECO:0000256" key="2">
    <source>
        <dbReference type="ARBA" id="ARBA00004651"/>
    </source>
</evidence>
<feature type="transmembrane region" description="Helical" evidence="13">
    <location>
        <begin position="271"/>
        <end position="294"/>
    </location>
</feature>
<dbReference type="InterPro" id="IPR050222">
    <property type="entry name" value="MATE_MdtK"/>
</dbReference>
<dbReference type="KEGG" id="paun:MJA45_21090"/>
<dbReference type="InterPro" id="IPR002528">
    <property type="entry name" value="MATE_fam"/>
</dbReference>
<dbReference type="CDD" id="cd13137">
    <property type="entry name" value="MATE_NorM_like"/>
    <property type="match status" value="1"/>
</dbReference>
<feature type="transmembrane region" description="Helical" evidence="13">
    <location>
        <begin position="130"/>
        <end position="148"/>
    </location>
</feature>
<evidence type="ECO:0000256" key="1">
    <source>
        <dbReference type="ARBA" id="ARBA00003408"/>
    </source>
</evidence>
<dbReference type="Proteomes" id="UP001305702">
    <property type="component" value="Chromosome"/>
</dbReference>
<keyword evidence="6" id="KW-0050">Antiport</keyword>
<gene>
    <name evidence="14" type="ORF">MJA45_21090</name>
</gene>
<evidence type="ECO:0000256" key="10">
    <source>
        <dbReference type="ARBA" id="ARBA00023065"/>
    </source>
</evidence>
<evidence type="ECO:0000256" key="11">
    <source>
        <dbReference type="ARBA" id="ARBA00023136"/>
    </source>
</evidence>
<evidence type="ECO:0000256" key="12">
    <source>
        <dbReference type="ARBA" id="ARBA00031636"/>
    </source>
</evidence>
<comment type="function">
    <text evidence="1">Multidrug efflux pump.</text>
</comment>
<dbReference type="GO" id="GO:0042910">
    <property type="term" value="F:xenobiotic transmembrane transporter activity"/>
    <property type="evidence" value="ECO:0007669"/>
    <property type="project" value="InterPro"/>
</dbReference>
<dbReference type="EMBL" id="CP130318">
    <property type="protein sequence ID" value="WNQ10097.1"/>
    <property type="molecule type" value="Genomic_DNA"/>
</dbReference>
<comment type="similarity">
    <text evidence="3">Belongs to the multi antimicrobial extrusion (MATE) (TC 2.A.66.1) family.</text>
</comment>
<proteinExistence type="inferred from homology"/>
<keyword evidence="8 13" id="KW-0812">Transmembrane</keyword>
<evidence type="ECO:0000256" key="3">
    <source>
        <dbReference type="ARBA" id="ARBA00010199"/>
    </source>
</evidence>
<feature type="transmembrane region" description="Helical" evidence="13">
    <location>
        <begin position="352"/>
        <end position="369"/>
    </location>
</feature>
<dbReference type="PIRSF" id="PIRSF006603">
    <property type="entry name" value="DinF"/>
    <property type="match status" value="1"/>
</dbReference>
<dbReference type="Pfam" id="PF01554">
    <property type="entry name" value="MatE"/>
    <property type="match status" value="2"/>
</dbReference>
<keyword evidence="9 13" id="KW-1133">Transmembrane helix</keyword>
<keyword evidence="11 13" id="KW-0472">Membrane</keyword>
<keyword evidence="10" id="KW-0406">Ion transport</keyword>
<evidence type="ECO:0000256" key="13">
    <source>
        <dbReference type="SAM" id="Phobius"/>
    </source>
</evidence>